<name>A0A154QM04_9GAMM</name>
<evidence type="ECO:0000313" key="11">
    <source>
        <dbReference type="Proteomes" id="UP000076131"/>
    </source>
</evidence>
<dbReference type="GO" id="GO:0005829">
    <property type="term" value="C:cytosol"/>
    <property type="evidence" value="ECO:0007669"/>
    <property type="project" value="TreeGrafter"/>
</dbReference>
<dbReference type="PANTHER" id="PTHR11558">
    <property type="entry name" value="SPERMIDINE/SPERMINE SYNTHASE"/>
    <property type="match status" value="1"/>
</dbReference>
<dbReference type="InterPro" id="IPR029063">
    <property type="entry name" value="SAM-dependent_MTases_sf"/>
</dbReference>
<dbReference type="Proteomes" id="UP000076131">
    <property type="component" value="Unassembled WGS sequence"/>
</dbReference>
<evidence type="ECO:0000256" key="2">
    <source>
        <dbReference type="ARBA" id="ARBA00022679"/>
    </source>
</evidence>
<keyword evidence="2 5" id="KW-0808">Transferase</keyword>
<evidence type="ECO:0000256" key="5">
    <source>
        <dbReference type="HAMAP-Rule" id="MF_00198"/>
    </source>
</evidence>
<dbReference type="UniPathway" id="UPA00248">
    <property type="reaction ID" value="UER00314"/>
</dbReference>
<keyword evidence="11" id="KW-1185">Reference proteome</keyword>
<organism evidence="10 11">
    <name type="scientific">Rhodanobacter thiooxydans</name>
    <dbReference type="NCBI Taxonomy" id="416169"/>
    <lineage>
        <taxon>Bacteria</taxon>
        <taxon>Pseudomonadati</taxon>
        <taxon>Pseudomonadota</taxon>
        <taxon>Gammaproteobacteria</taxon>
        <taxon>Lysobacterales</taxon>
        <taxon>Rhodanobacteraceae</taxon>
        <taxon>Rhodanobacter</taxon>
    </lineage>
</organism>
<evidence type="ECO:0000256" key="8">
    <source>
        <dbReference type="RuleBase" id="RU003837"/>
    </source>
</evidence>
<feature type="binding site" evidence="5">
    <location>
        <position position="99"/>
    </location>
    <ligand>
        <name>spermidine</name>
        <dbReference type="ChEBI" id="CHEBI:57834"/>
    </ligand>
</feature>
<gene>
    <name evidence="5" type="primary">speE</name>
    <name evidence="10" type="ORF">RHOFW104T7_05130</name>
</gene>
<keyword evidence="4 5" id="KW-0620">Polyamine biosynthesis</keyword>
<dbReference type="EC" id="2.5.1.16" evidence="5"/>
<dbReference type="AlphaFoldDB" id="A0A154QM04"/>
<dbReference type="Pfam" id="PF17284">
    <property type="entry name" value="Spermine_synt_N"/>
    <property type="match status" value="1"/>
</dbReference>
<dbReference type="InterPro" id="IPR035246">
    <property type="entry name" value="Spermidine_synt_N"/>
</dbReference>
<feature type="binding site" evidence="5">
    <location>
        <begin position="169"/>
        <end position="172"/>
    </location>
    <ligand>
        <name>spermidine</name>
        <dbReference type="ChEBI" id="CHEBI:57834"/>
    </ligand>
</feature>
<dbReference type="PROSITE" id="PS01330">
    <property type="entry name" value="PABS_1"/>
    <property type="match status" value="1"/>
</dbReference>
<dbReference type="InterPro" id="IPR030374">
    <property type="entry name" value="PABS"/>
</dbReference>
<dbReference type="CDD" id="cd02440">
    <property type="entry name" value="AdoMet_MTases"/>
    <property type="match status" value="1"/>
</dbReference>
<feature type="active site" description="Proton acceptor" evidence="5 6">
    <location>
        <position position="169"/>
    </location>
</feature>
<reference evidence="10 11" key="1">
    <citation type="journal article" date="2016" name="MBio">
        <title>Lateral Gene Transfer in a Heavy Metal-Contaminated-Groundwater Microbial Community.</title>
        <authorList>
            <person name="Hemme C.L."/>
            <person name="Green S.J."/>
            <person name="Rishishwar L."/>
            <person name="Prakash O."/>
            <person name="Pettenato A."/>
            <person name="Chakraborty R."/>
            <person name="Deutschbauer A.M."/>
            <person name="Van Nostrand J.D."/>
            <person name="Wu L."/>
            <person name="He Z."/>
            <person name="Jordan I.K."/>
            <person name="Hazen T.C."/>
            <person name="Arkin A.P."/>
            <person name="Kostka J.E."/>
            <person name="Zhou J."/>
        </authorList>
    </citation>
    <scope>NUCLEOTIDE SEQUENCE [LARGE SCALE GENOMIC DNA]</scope>
    <source>
        <strain evidence="10 11">FW104-T7</strain>
    </source>
</reference>
<dbReference type="PROSITE" id="PS51006">
    <property type="entry name" value="PABS_2"/>
    <property type="match status" value="1"/>
</dbReference>
<dbReference type="NCBIfam" id="TIGR00417">
    <property type="entry name" value="speE"/>
    <property type="match status" value="1"/>
</dbReference>
<dbReference type="eggNOG" id="COG0421">
    <property type="taxonomic scope" value="Bacteria"/>
</dbReference>
<dbReference type="InterPro" id="IPR030373">
    <property type="entry name" value="PABS_CS"/>
</dbReference>
<dbReference type="STRING" id="416169.RHOFW104T7_05130"/>
<dbReference type="Gene3D" id="2.30.140.10">
    <property type="entry name" value="Spermidine synthase, tetramerisation domain"/>
    <property type="match status" value="1"/>
</dbReference>
<dbReference type="Gene3D" id="3.40.50.150">
    <property type="entry name" value="Vaccinia Virus protein VP39"/>
    <property type="match status" value="1"/>
</dbReference>
<dbReference type="GO" id="GO:0008295">
    <property type="term" value="P:spermidine biosynthetic process"/>
    <property type="evidence" value="ECO:0007669"/>
    <property type="project" value="UniProtKB-UniRule"/>
</dbReference>
<dbReference type="Pfam" id="PF01564">
    <property type="entry name" value="Spermine_synth"/>
    <property type="match status" value="1"/>
</dbReference>
<sequence>MSQQSTPNEARPNEAWFTEAHQASGSSIGFRTERLLHAEKTPFQTIEIHKTTDWGNLMVIDGCVMLTSRDNFLYHEMMTHPALFTHARAKRVVIIGGGDCGTLREVLKHEEVEHAVQVEIDERVTRLAEQYFPELCEANGDPRAELLFIDGIKYMAEAEPDSLDLIIVDSTDPVGPAEGLFNAAFYASCYKALRHGGLLVQQSESPLAHLELIKSMRSAMRTSGFSAVKTLPFPQPCYPTGWWSCTMARKGGDLSGFRERGALSKNFPTKYYNAEIHKAALAQPEFLREALGE</sequence>
<evidence type="ECO:0000256" key="1">
    <source>
        <dbReference type="ARBA" id="ARBA00007867"/>
    </source>
</evidence>
<dbReference type="GO" id="GO:0004766">
    <property type="term" value="F:spermidine synthase activity"/>
    <property type="evidence" value="ECO:0007669"/>
    <property type="project" value="UniProtKB-UniRule"/>
</dbReference>
<dbReference type="InterPro" id="IPR037163">
    <property type="entry name" value="Spermidine_synt_N_sf"/>
</dbReference>
<dbReference type="HAMAP" id="MF_00198">
    <property type="entry name" value="Spermidine_synth"/>
    <property type="match status" value="1"/>
</dbReference>
<feature type="domain" description="PABS" evidence="9">
    <location>
        <begin position="14"/>
        <end position="250"/>
    </location>
</feature>
<dbReference type="PANTHER" id="PTHR11558:SF11">
    <property type="entry name" value="SPERMIDINE SYNTHASE"/>
    <property type="match status" value="1"/>
</dbReference>
<feature type="binding site" evidence="5">
    <location>
        <position position="119"/>
    </location>
    <ligand>
        <name>S-methyl-5'-thioadenosine</name>
        <dbReference type="ChEBI" id="CHEBI:17509"/>
    </ligand>
</feature>
<feature type="binding site" evidence="5">
    <location>
        <position position="176"/>
    </location>
    <ligand>
        <name>S-methyl-5'-thioadenosine</name>
        <dbReference type="ChEBI" id="CHEBI:17509"/>
    </ligand>
</feature>
<evidence type="ECO:0000259" key="9">
    <source>
        <dbReference type="PROSITE" id="PS51006"/>
    </source>
</evidence>
<feature type="binding site" evidence="5">
    <location>
        <begin position="150"/>
        <end position="151"/>
    </location>
    <ligand>
        <name>S-methyl-5'-thioadenosine</name>
        <dbReference type="ChEBI" id="CHEBI:17509"/>
    </ligand>
</feature>
<evidence type="ECO:0000313" key="10">
    <source>
        <dbReference type="EMBL" id="KZC25111.1"/>
    </source>
</evidence>
<comment type="pathway">
    <text evidence="5">Amine and polyamine biosynthesis; spermidine biosynthesis; spermidine from putrescine: step 1/1.</text>
</comment>
<dbReference type="InterPro" id="IPR001045">
    <property type="entry name" value="Spermi_synthase"/>
</dbReference>
<accession>A0A154QM04</accession>
<comment type="similarity">
    <text evidence="1 5 7">Belongs to the spermidine/spermine synthase family.</text>
</comment>
<dbReference type="RefSeq" id="WP_008438830.1">
    <property type="nucleotide sequence ID" value="NZ_LVJS01000010.1"/>
</dbReference>
<comment type="catalytic activity">
    <reaction evidence="5 8">
        <text>S-adenosyl 3-(methylsulfanyl)propylamine + putrescine = S-methyl-5'-thioadenosine + spermidine + H(+)</text>
        <dbReference type="Rhea" id="RHEA:12721"/>
        <dbReference type="ChEBI" id="CHEBI:15378"/>
        <dbReference type="ChEBI" id="CHEBI:17509"/>
        <dbReference type="ChEBI" id="CHEBI:57443"/>
        <dbReference type="ChEBI" id="CHEBI:57834"/>
        <dbReference type="ChEBI" id="CHEBI:326268"/>
        <dbReference type="EC" id="2.5.1.16"/>
    </reaction>
</comment>
<dbReference type="NCBIfam" id="NF002010">
    <property type="entry name" value="PRK00811.1"/>
    <property type="match status" value="1"/>
</dbReference>
<evidence type="ECO:0000256" key="6">
    <source>
        <dbReference type="PROSITE-ProRule" id="PRU00354"/>
    </source>
</evidence>
<comment type="subunit">
    <text evidence="5">Homodimer or homotetramer.</text>
</comment>
<proteinExistence type="inferred from homology"/>
<evidence type="ECO:0000256" key="7">
    <source>
        <dbReference type="RuleBase" id="RU003836"/>
    </source>
</evidence>
<evidence type="ECO:0000256" key="3">
    <source>
        <dbReference type="ARBA" id="ARBA00023066"/>
    </source>
</evidence>
<dbReference type="SUPFAM" id="SSF53335">
    <property type="entry name" value="S-adenosyl-L-methionine-dependent methyltransferases"/>
    <property type="match status" value="1"/>
</dbReference>
<protein>
    <recommendedName>
        <fullName evidence="5">Polyamine aminopropyltransferase</fullName>
    </recommendedName>
    <alternativeName>
        <fullName evidence="5">Putrescine aminopropyltransferase</fullName>
        <shortName evidence="5">PAPT</shortName>
    </alternativeName>
    <alternativeName>
        <fullName evidence="5">Spermidine synthase</fullName>
        <shortName evidence="5">SPDS</shortName>
        <shortName evidence="5">SPDSY</shortName>
        <ecNumber evidence="5">2.5.1.16</ecNumber>
    </alternativeName>
</protein>
<comment type="function">
    <text evidence="5">Catalyzes the irreversible transfer of a propylamine group from the amino donor S-adenosylmethioninamine (decarboxy-AdoMet) to putrescine (1,4-diaminobutane) to yield spermidine.</text>
</comment>
<feature type="binding site" evidence="5">
    <location>
        <position position="44"/>
    </location>
    <ligand>
        <name>S-methyl-5'-thioadenosine</name>
        <dbReference type="ChEBI" id="CHEBI:17509"/>
    </ligand>
</feature>
<evidence type="ECO:0000256" key="4">
    <source>
        <dbReference type="ARBA" id="ARBA00023115"/>
    </source>
</evidence>
<keyword evidence="3 5" id="KW-0745">Spermidine biosynthesis</keyword>
<comment type="caution">
    <text evidence="10">The sequence shown here is derived from an EMBL/GenBank/DDBJ whole genome shotgun (WGS) entry which is preliminary data.</text>
</comment>
<dbReference type="EMBL" id="LVJS01000010">
    <property type="protein sequence ID" value="KZC25111.1"/>
    <property type="molecule type" value="Genomic_DNA"/>
</dbReference>
<feature type="binding site" evidence="5">
    <location>
        <position position="75"/>
    </location>
    <ligand>
        <name>spermidine</name>
        <dbReference type="ChEBI" id="CHEBI:57834"/>
    </ligand>
</feature>